<dbReference type="PROSITE" id="PS50931">
    <property type="entry name" value="HTH_LYSR"/>
    <property type="match status" value="1"/>
</dbReference>
<dbReference type="InterPro" id="IPR058163">
    <property type="entry name" value="LysR-type_TF_proteobact-type"/>
</dbReference>
<dbReference type="EMBL" id="LPJR01000016">
    <property type="protein sequence ID" value="KWF34084.1"/>
    <property type="molecule type" value="Genomic_DNA"/>
</dbReference>
<dbReference type="AlphaFoldDB" id="A0A132ELD1"/>
<evidence type="ECO:0000256" key="3">
    <source>
        <dbReference type="ARBA" id="ARBA00023125"/>
    </source>
</evidence>
<sequence length="302" mass="34545">MDAKVNRFVLMDTFVRIVEMGSFTEAAKLLNSSQPTVSRQLQSLENFIGLELISRSTHGMRITDAGRRYYEYAKTLISEMVQFENTMRGELIEPRGRLRVAVPHLFAPDWLMKVASRYFDVCPLVKLEWVTSEAPARFYEEAMDCVIRFGPPFDQTSEVRQVGELDRIVVASPEFIKRHPVNESDCTLGQMPWVALSDRNQHKLTLVNEMRERREVKIDPVFSADHVMVVKAAVCQSIGAALIPEWVVRNDLREGRLIRILPEWAGESIPINIIFSTEMRESVKLIKFVNVATSAIEEILTT</sequence>
<dbReference type="InterPro" id="IPR000847">
    <property type="entry name" value="LysR_HTH_N"/>
</dbReference>
<dbReference type="PANTHER" id="PTHR30537">
    <property type="entry name" value="HTH-TYPE TRANSCRIPTIONAL REGULATOR"/>
    <property type="match status" value="1"/>
</dbReference>
<dbReference type="GO" id="GO:0003700">
    <property type="term" value="F:DNA-binding transcription factor activity"/>
    <property type="evidence" value="ECO:0007669"/>
    <property type="project" value="InterPro"/>
</dbReference>
<evidence type="ECO:0000256" key="4">
    <source>
        <dbReference type="ARBA" id="ARBA00023163"/>
    </source>
</evidence>
<dbReference type="Gene3D" id="3.40.190.290">
    <property type="match status" value="1"/>
</dbReference>
<reference evidence="6 7" key="1">
    <citation type="submission" date="2015-11" db="EMBL/GenBank/DDBJ databases">
        <title>Expanding the genomic diversity of Burkholderia species for the development of highly accurate diagnostics.</title>
        <authorList>
            <person name="Sahl J."/>
            <person name="Keim P."/>
            <person name="Wagner D."/>
        </authorList>
    </citation>
    <scope>NUCLEOTIDE SEQUENCE [LARGE SCALE GENOMIC DNA]</scope>
    <source>
        <strain evidence="6 7">MSMB368WGS</strain>
    </source>
</reference>
<comment type="caution">
    <text evidence="6">The sequence shown here is derived from an EMBL/GenBank/DDBJ whole genome shotgun (WGS) entry which is preliminary data.</text>
</comment>
<dbReference type="PANTHER" id="PTHR30537:SF5">
    <property type="entry name" value="HTH-TYPE TRANSCRIPTIONAL ACTIVATOR TTDR-RELATED"/>
    <property type="match status" value="1"/>
</dbReference>
<dbReference type="Proteomes" id="UP000062912">
    <property type="component" value="Unassembled WGS sequence"/>
</dbReference>
<dbReference type="GO" id="GO:0006351">
    <property type="term" value="P:DNA-templated transcription"/>
    <property type="evidence" value="ECO:0007669"/>
    <property type="project" value="TreeGrafter"/>
</dbReference>
<gene>
    <name evidence="6" type="ORF">WT56_08470</name>
</gene>
<dbReference type="Gene3D" id="1.10.10.10">
    <property type="entry name" value="Winged helix-like DNA-binding domain superfamily/Winged helix DNA-binding domain"/>
    <property type="match status" value="1"/>
</dbReference>
<keyword evidence="2" id="KW-0805">Transcription regulation</keyword>
<dbReference type="InterPro" id="IPR036390">
    <property type="entry name" value="WH_DNA-bd_sf"/>
</dbReference>
<keyword evidence="3" id="KW-0238">DNA-binding</keyword>
<evidence type="ECO:0000313" key="7">
    <source>
        <dbReference type="Proteomes" id="UP000062912"/>
    </source>
</evidence>
<evidence type="ECO:0000256" key="2">
    <source>
        <dbReference type="ARBA" id="ARBA00023015"/>
    </source>
</evidence>
<protein>
    <recommendedName>
        <fullName evidence="5">HTH lysR-type domain-containing protein</fullName>
    </recommendedName>
</protein>
<dbReference type="InterPro" id="IPR036388">
    <property type="entry name" value="WH-like_DNA-bd_sf"/>
</dbReference>
<dbReference type="PRINTS" id="PR00039">
    <property type="entry name" value="HTHLYSR"/>
</dbReference>
<name>A0A132ELD1_9BURK</name>
<evidence type="ECO:0000259" key="5">
    <source>
        <dbReference type="PROSITE" id="PS50931"/>
    </source>
</evidence>
<dbReference type="CDD" id="cd08422">
    <property type="entry name" value="PBP2_CrgA_like"/>
    <property type="match status" value="1"/>
</dbReference>
<proteinExistence type="inferred from homology"/>
<dbReference type="FunFam" id="1.10.10.10:FF:000001">
    <property type="entry name" value="LysR family transcriptional regulator"/>
    <property type="match status" value="1"/>
</dbReference>
<dbReference type="GO" id="GO:0043565">
    <property type="term" value="F:sequence-specific DNA binding"/>
    <property type="evidence" value="ECO:0007669"/>
    <property type="project" value="TreeGrafter"/>
</dbReference>
<accession>A0A132ELD1</accession>
<dbReference type="SUPFAM" id="SSF53850">
    <property type="entry name" value="Periplasmic binding protein-like II"/>
    <property type="match status" value="1"/>
</dbReference>
<evidence type="ECO:0000313" key="6">
    <source>
        <dbReference type="EMBL" id="KWF34084.1"/>
    </source>
</evidence>
<dbReference type="SUPFAM" id="SSF46785">
    <property type="entry name" value="Winged helix' DNA-binding domain"/>
    <property type="match status" value="1"/>
</dbReference>
<keyword evidence="4" id="KW-0804">Transcription</keyword>
<dbReference type="Pfam" id="PF03466">
    <property type="entry name" value="LysR_substrate"/>
    <property type="match status" value="1"/>
</dbReference>
<dbReference type="RefSeq" id="WP_060240138.1">
    <property type="nucleotide sequence ID" value="NZ_LPJR01000016.1"/>
</dbReference>
<dbReference type="InterPro" id="IPR005119">
    <property type="entry name" value="LysR_subst-bd"/>
</dbReference>
<feature type="domain" description="HTH lysR-type" evidence="5">
    <location>
        <begin position="1"/>
        <end position="63"/>
    </location>
</feature>
<organism evidence="6 7">
    <name type="scientific">Burkholderia pseudomultivorans</name>
    <dbReference type="NCBI Taxonomy" id="1207504"/>
    <lineage>
        <taxon>Bacteria</taxon>
        <taxon>Pseudomonadati</taxon>
        <taxon>Pseudomonadota</taxon>
        <taxon>Betaproteobacteria</taxon>
        <taxon>Burkholderiales</taxon>
        <taxon>Burkholderiaceae</taxon>
        <taxon>Burkholderia</taxon>
        <taxon>Burkholderia cepacia complex</taxon>
    </lineage>
</organism>
<dbReference type="Pfam" id="PF00126">
    <property type="entry name" value="HTH_1"/>
    <property type="match status" value="1"/>
</dbReference>
<evidence type="ECO:0000256" key="1">
    <source>
        <dbReference type="ARBA" id="ARBA00009437"/>
    </source>
</evidence>
<comment type="similarity">
    <text evidence="1">Belongs to the LysR transcriptional regulatory family.</text>
</comment>
<dbReference type="OrthoDB" id="8723543at2"/>